<name>A0A084SXN2_9BACT</name>
<dbReference type="Gene3D" id="2.40.50.140">
    <property type="entry name" value="Nucleic acid-binding proteins"/>
    <property type="match status" value="1"/>
</dbReference>
<proteinExistence type="inferred from homology"/>
<evidence type="ECO:0000313" key="9">
    <source>
        <dbReference type="EMBL" id="KFA93217.1"/>
    </source>
</evidence>
<keyword evidence="4 7" id="KW-0233">DNA recombination</keyword>
<evidence type="ECO:0000313" key="10">
    <source>
        <dbReference type="Proteomes" id="UP000028547"/>
    </source>
</evidence>
<dbReference type="GO" id="GO:0043590">
    <property type="term" value="C:bacterial nucleoid"/>
    <property type="evidence" value="ECO:0007669"/>
    <property type="project" value="TreeGrafter"/>
</dbReference>
<evidence type="ECO:0000256" key="4">
    <source>
        <dbReference type="ARBA" id="ARBA00023172"/>
    </source>
</evidence>
<keyword evidence="3 7" id="KW-0227">DNA damage</keyword>
<gene>
    <name evidence="7" type="primary">recO</name>
    <name evidence="9" type="ORF">Q664_10500</name>
</gene>
<dbReference type="AlphaFoldDB" id="A0A084SXN2"/>
<evidence type="ECO:0000256" key="5">
    <source>
        <dbReference type="ARBA" id="ARBA00023204"/>
    </source>
</evidence>
<comment type="caution">
    <text evidence="9">The sequence shown here is derived from an EMBL/GenBank/DDBJ whole genome shotgun (WGS) entry which is preliminary data.</text>
</comment>
<evidence type="ECO:0000259" key="8">
    <source>
        <dbReference type="Pfam" id="PF11967"/>
    </source>
</evidence>
<evidence type="ECO:0000256" key="6">
    <source>
        <dbReference type="ARBA" id="ARBA00033409"/>
    </source>
</evidence>
<evidence type="ECO:0000256" key="1">
    <source>
        <dbReference type="ARBA" id="ARBA00007452"/>
    </source>
</evidence>
<dbReference type="GO" id="GO:0006302">
    <property type="term" value="P:double-strand break repair"/>
    <property type="evidence" value="ECO:0007669"/>
    <property type="project" value="TreeGrafter"/>
</dbReference>
<protein>
    <recommendedName>
        <fullName evidence="2 7">DNA repair protein RecO</fullName>
    </recommendedName>
    <alternativeName>
        <fullName evidence="6 7">Recombination protein O</fullName>
    </alternativeName>
</protein>
<dbReference type="InterPro" id="IPR012340">
    <property type="entry name" value="NA-bd_OB-fold"/>
</dbReference>
<dbReference type="HAMAP" id="MF_00201">
    <property type="entry name" value="RecO"/>
    <property type="match status" value="1"/>
</dbReference>
<dbReference type="PANTHER" id="PTHR33991:SF1">
    <property type="entry name" value="DNA REPAIR PROTEIN RECO"/>
    <property type="match status" value="1"/>
</dbReference>
<dbReference type="InterPro" id="IPR037278">
    <property type="entry name" value="ARFGAP/RecO"/>
</dbReference>
<dbReference type="InterPro" id="IPR022572">
    <property type="entry name" value="DNA_rep/recomb_RecO_N"/>
</dbReference>
<dbReference type="InterPro" id="IPR003717">
    <property type="entry name" value="RecO"/>
</dbReference>
<comment type="function">
    <text evidence="7">Involved in DNA repair and RecF pathway recombination.</text>
</comment>
<evidence type="ECO:0000256" key="2">
    <source>
        <dbReference type="ARBA" id="ARBA00021310"/>
    </source>
</evidence>
<dbReference type="Proteomes" id="UP000028547">
    <property type="component" value="Unassembled WGS sequence"/>
</dbReference>
<dbReference type="SUPFAM" id="SSF50249">
    <property type="entry name" value="Nucleic acid-binding proteins"/>
    <property type="match status" value="1"/>
</dbReference>
<reference evidence="9 10" key="1">
    <citation type="submission" date="2014-07" db="EMBL/GenBank/DDBJ databases">
        <title>Draft Genome Sequence of Gephyronic Acid Producer, Cystobacter violaceus Strain Cb vi76.</title>
        <authorList>
            <person name="Stevens D.C."/>
            <person name="Young J."/>
            <person name="Carmichael R."/>
            <person name="Tan J."/>
            <person name="Taylor R.E."/>
        </authorList>
    </citation>
    <scope>NUCLEOTIDE SEQUENCE [LARGE SCALE GENOMIC DNA]</scope>
    <source>
        <strain evidence="9 10">Cb vi76</strain>
    </source>
</reference>
<dbReference type="NCBIfam" id="TIGR00613">
    <property type="entry name" value="reco"/>
    <property type="match status" value="1"/>
</dbReference>
<dbReference type="SUPFAM" id="SSF57863">
    <property type="entry name" value="ArfGap/RecO-like zinc finger"/>
    <property type="match status" value="1"/>
</dbReference>
<dbReference type="EMBL" id="JPMI01000062">
    <property type="protein sequence ID" value="KFA93217.1"/>
    <property type="molecule type" value="Genomic_DNA"/>
</dbReference>
<dbReference type="RefSeq" id="WP_043392885.1">
    <property type="nucleotide sequence ID" value="NZ_JPMI01000062.1"/>
</dbReference>
<dbReference type="PANTHER" id="PTHR33991">
    <property type="entry name" value="DNA REPAIR PROTEIN RECO"/>
    <property type="match status" value="1"/>
</dbReference>
<dbReference type="Pfam" id="PF11967">
    <property type="entry name" value="RecO_N"/>
    <property type="match status" value="1"/>
</dbReference>
<dbReference type="InterPro" id="IPR042242">
    <property type="entry name" value="RecO_C"/>
</dbReference>
<evidence type="ECO:0000256" key="3">
    <source>
        <dbReference type="ARBA" id="ARBA00022763"/>
    </source>
</evidence>
<dbReference type="Pfam" id="PF02565">
    <property type="entry name" value="RecO_C"/>
    <property type="match status" value="1"/>
</dbReference>
<sequence length="244" mass="26732">MERFVDEALVLSTVDYGESDRLVTLLTREHGKLTAFAAGARKSKRRFAGALEPYMRLRVQLVETRGSTVRLDSADIVAGYYGAREDLALIARALYAVELCRELTRDHEPHLELFELLEAYLGKLDAKEAGPTSLLAFELSALAQAGLMPRFDSCSLCGGPPGERPRFDQAHGGAVCEPCGFRARDAVAVPAELLSGLRALQEGQRTPLPAELRARARGVLNVFISHHLGRRLKSVDFMAQVGLD</sequence>
<organism evidence="9 10">
    <name type="scientific">Archangium violaceum Cb vi76</name>
    <dbReference type="NCBI Taxonomy" id="1406225"/>
    <lineage>
        <taxon>Bacteria</taxon>
        <taxon>Pseudomonadati</taxon>
        <taxon>Myxococcota</taxon>
        <taxon>Myxococcia</taxon>
        <taxon>Myxococcales</taxon>
        <taxon>Cystobacterineae</taxon>
        <taxon>Archangiaceae</taxon>
        <taxon>Archangium</taxon>
    </lineage>
</organism>
<evidence type="ECO:0000256" key="7">
    <source>
        <dbReference type="HAMAP-Rule" id="MF_00201"/>
    </source>
</evidence>
<accession>A0A084SXN2</accession>
<comment type="similarity">
    <text evidence="1 7">Belongs to the RecO family.</text>
</comment>
<keyword evidence="5 7" id="KW-0234">DNA repair</keyword>
<dbReference type="Gene3D" id="1.20.1440.120">
    <property type="entry name" value="Recombination protein O, C-terminal domain"/>
    <property type="match status" value="1"/>
</dbReference>
<feature type="domain" description="DNA replication/recombination mediator RecO N-terminal" evidence="8">
    <location>
        <begin position="1"/>
        <end position="79"/>
    </location>
</feature>
<dbReference type="GO" id="GO:0006310">
    <property type="term" value="P:DNA recombination"/>
    <property type="evidence" value="ECO:0007669"/>
    <property type="project" value="UniProtKB-UniRule"/>
</dbReference>